<accession>A0A0F9G1U8</accession>
<reference evidence="1" key="1">
    <citation type="journal article" date="2015" name="Nature">
        <title>Complex archaea that bridge the gap between prokaryotes and eukaryotes.</title>
        <authorList>
            <person name="Spang A."/>
            <person name="Saw J.H."/>
            <person name="Jorgensen S.L."/>
            <person name="Zaremba-Niedzwiedzka K."/>
            <person name="Martijn J."/>
            <person name="Lind A.E."/>
            <person name="van Eijk R."/>
            <person name="Schleper C."/>
            <person name="Guy L."/>
            <person name="Ettema T.J."/>
        </authorList>
    </citation>
    <scope>NUCLEOTIDE SEQUENCE</scope>
</reference>
<comment type="caution">
    <text evidence="1">The sequence shown here is derived from an EMBL/GenBank/DDBJ whole genome shotgun (WGS) entry which is preliminary data.</text>
</comment>
<sequence>MEELNAKIAEWLGFTIGEYPEPRLTPDEKAWYDPKGMFFSGLKHFMDFPNDIDACFRYIVPKLREIMSEEDFAQFITKIAVIIFVSLNPALELCRAVEKLIDGEKHWNLK</sequence>
<dbReference type="EMBL" id="LAZR01019398">
    <property type="protein sequence ID" value="KKL92684.1"/>
    <property type="molecule type" value="Genomic_DNA"/>
</dbReference>
<evidence type="ECO:0000313" key="1">
    <source>
        <dbReference type="EMBL" id="KKL92684.1"/>
    </source>
</evidence>
<name>A0A0F9G1U8_9ZZZZ</name>
<gene>
    <name evidence="1" type="ORF">LCGC14_1882210</name>
</gene>
<dbReference type="AlphaFoldDB" id="A0A0F9G1U8"/>
<protein>
    <submittedName>
        <fullName evidence="1">Uncharacterized protein</fullName>
    </submittedName>
</protein>
<organism evidence="1">
    <name type="scientific">marine sediment metagenome</name>
    <dbReference type="NCBI Taxonomy" id="412755"/>
    <lineage>
        <taxon>unclassified sequences</taxon>
        <taxon>metagenomes</taxon>
        <taxon>ecological metagenomes</taxon>
    </lineage>
</organism>
<proteinExistence type="predicted"/>